<evidence type="ECO:0000313" key="3">
    <source>
        <dbReference type="Proteomes" id="UP000483839"/>
    </source>
</evidence>
<comment type="similarity">
    <text evidence="1">Belongs to the polypeptide deformylase family.</text>
</comment>
<dbReference type="EC" id="3.5.1.88" evidence="2"/>
<keyword evidence="2" id="KW-0378">Hydrolase</keyword>
<dbReference type="PANTHER" id="PTHR10458">
    <property type="entry name" value="PEPTIDE DEFORMYLASE"/>
    <property type="match status" value="1"/>
</dbReference>
<sequence>MIRDIVKDPLFLQQKSVLATKEDIKIGTDLLDTLAYHRENCLGMAANMIGESKRIIIISMGFVDLVMFNPMIISKKDSFHAEESCLSLSGSRKTTRYKEIKVDYLDHHWMKKSLTLTGLPAQVCQHELDHLEGILI</sequence>
<dbReference type="Gene3D" id="3.90.45.10">
    <property type="entry name" value="Peptide deformylase"/>
    <property type="match status" value="1"/>
</dbReference>
<comment type="caution">
    <text evidence="2">The sequence shown here is derived from an EMBL/GenBank/DDBJ whole genome shotgun (WGS) entry which is preliminary data.</text>
</comment>
<dbReference type="PIRSF" id="PIRSF004749">
    <property type="entry name" value="Pep_def"/>
    <property type="match status" value="1"/>
</dbReference>
<dbReference type="EMBL" id="WLXI01000037">
    <property type="protein sequence ID" value="MTD01478.1"/>
    <property type="molecule type" value="Genomic_DNA"/>
</dbReference>
<organism evidence="2 3">
    <name type="scientific">Streptococcus uberis</name>
    <dbReference type="NCBI Taxonomy" id="1349"/>
    <lineage>
        <taxon>Bacteria</taxon>
        <taxon>Bacillati</taxon>
        <taxon>Bacillota</taxon>
        <taxon>Bacilli</taxon>
        <taxon>Lactobacillales</taxon>
        <taxon>Streptococcaceae</taxon>
        <taxon>Streptococcus</taxon>
    </lineage>
</organism>
<dbReference type="NCBIfam" id="NF006670">
    <property type="entry name" value="PRK09218.1"/>
    <property type="match status" value="1"/>
</dbReference>
<reference evidence="2 3" key="1">
    <citation type="submission" date="2019-11" db="EMBL/GenBank/DDBJ databases">
        <title>Streptococcus uberis isolated from clinical mastitis cases on a southeastern Queensland dairy.</title>
        <authorList>
            <person name="Workentine M.L."/>
            <person name="Price R."/>
            <person name="Olchowy T."/>
        </authorList>
    </citation>
    <scope>NUCLEOTIDE SEQUENCE [LARGE SCALE GENOMIC DNA]</scope>
    <source>
        <strain evidence="2 3">OLC4459-A17</strain>
    </source>
</reference>
<dbReference type="AlphaFoldDB" id="A0A2X4EAT9"/>
<dbReference type="SUPFAM" id="SSF56420">
    <property type="entry name" value="Peptide deformylase"/>
    <property type="match status" value="1"/>
</dbReference>
<accession>A0A2X4EAT9</accession>
<name>A0A2X4EAT9_STRUB</name>
<protein>
    <submittedName>
        <fullName evidence="2">Peptide deformylase</fullName>
        <ecNumber evidence="2">3.5.1.88</ecNumber>
    </submittedName>
</protein>
<dbReference type="CDD" id="cd00487">
    <property type="entry name" value="Pep_deformylase"/>
    <property type="match status" value="1"/>
</dbReference>
<dbReference type="RefSeq" id="WP_037592265.1">
    <property type="nucleotide sequence ID" value="NZ_BAABQA010000003.1"/>
</dbReference>
<dbReference type="InterPro" id="IPR036821">
    <property type="entry name" value="Peptide_deformylase_sf"/>
</dbReference>
<dbReference type="GeneID" id="93826047"/>
<dbReference type="GO" id="GO:0042586">
    <property type="term" value="F:peptide deformylase activity"/>
    <property type="evidence" value="ECO:0007669"/>
    <property type="project" value="UniProtKB-EC"/>
</dbReference>
<gene>
    <name evidence="2" type="ORF">GKS16_04200</name>
</gene>
<proteinExistence type="inferred from homology"/>
<evidence type="ECO:0000256" key="1">
    <source>
        <dbReference type="ARBA" id="ARBA00010759"/>
    </source>
</evidence>
<dbReference type="Proteomes" id="UP000483839">
    <property type="component" value="Unassembled WGS sequence"/>
</dbReference>
<evidence type="ECO:0000313" key="2">
    <source>
        <dbReference type="EMBL" id="MTD01478.1"/>
    </source>
</evidence>
<dbReference type="InterPro" id="IPR023635">
    <property type="entry name" value="Peptide_deformylase"/>
</dbReference>
<dbReference type="PANTHER" id="PTHR10458:SF22">
    <property type="entry name" value="PEPTIDE DEFORMYLASE"/>
    <property type="match status" value="1"/>
</dbReference>
<dbReference type="Pfam" id="PF01327">
    <property type="entry name" value="Pep_deformylase"/>
    <property type="match status" value="1"/>
</dbReference>
<dbReference type="PRINTS" id="PR01576">
    <property type="entry name" value="PDEFORMYLASE"/>
</dbReference>